<feature type="region of interest" description="Disordered" evidence="1">
    <location>
        <begin position="181"/>
        <end position="203"/>
    </location>
</feature>
<accession>A0A059G8X9</accession>
<dbReference type="InterPro" id="IPR018247">
    <property type="entry name" value="EF_Hand_1_Ca_BS"/>
</dbReference>
<dbReference type="PATRIC" id="fig|1280953.3.peg.1327"/>
<dbReference type="Gene3D" id="1.10.238.10">
    <property type="entry name" value="EF-hand"/>
    <property type="match status" value="1"/>
</dbReference>
<evidence type="ECO:0000256" key="2">
    <source>
        <dbReference type="SAM" id="SignalP"/>
    </source>
</evidence>
<dbReference type="InterPro" id="IPR011992">
    <property type="entry name" value="EF-hand-dom_pair"/>
</dbReference>
<dbReference type="SUPFAM" id="SSF47473">
    <property type="entry name" value="EF-hand"/>
    <property type="match status" value="1"/>
</dbReference>
<feature type="signal peptide" evidence="2">
    <location>
        <begin position="1"/>
        <end position="20"/>
    </location>
</feature>
<dbReference type="RefSeq" id="WP_051624589.1">
    <property type="nucleotide sequence ID" value="NZ_ARYL01000007.1"/>
</dbReference>
<dbReference type="AlphaFoldDB" id="A0A059G8X9"/>
<dbReference type="EMBL" id="ARYL01000007">
    <property type="protein sequence ID" value="KDA03276.1"/>
    <property type="molecule type" value="Genomic_DNA"/>
</dbReference>
<proteinExistence type="predicted"/>
<dbReference type="Pfam" id="PF13202">
    <property type="entry name" value="EF-hand_5"/>
    <property type="match status" value="2"/>
</dbReference>
<evidence type="ECO:0000259" key="3">
    <source>
        <dbReference type="Pfam" id="PF13202"/>
    </source>
</evidence>
<reference evidence="4 5" key="1">
    <citation type="journal article" date="2014" name="Antonie Van Leeuwenhoek">
        <title>Hyphomonas beringensis sp. nov. and Hyphomonas chukchiensis sp. nov., isolated from surface seawater of the Bering Sea and Chukchi Sea.</title>
        <authorList>
            <person name="Li C."/>
            <person name="Lai Q."/>
            <person name="Li G."/>
            <person name="Dong C."/>
            <person name="Wang J."/>
            <person name="Liao Y."/>
            <person name="Shao Z."/>
        </authorList>
    </citation>
    <scope>NUCLEOTIDE SEQUENCE [LARGE SCALE GENOMIC DNA]</scope>
    <source>
        <strain evidence="4 5">SCH89</strain>
    </source>
</reference>
<name>A0A059G8X9_9PROT</name>
<gene>
    <name evidence="4" type="ORF">HOC_06558</name>
</gene>
<feature type="domain" description="EF-hand" evidence="3">
    <location>
        <begin position="82"/>
        <end position="97"/>
    </location>
</feature>
<keyword evidence="5" id="KW-1185">Reference proteome</keyword>
<dbReference type="OrthoDB" id="7619587at2"/>
<dbReference type="STRING" id="1280953.HOC_06558"/>
<dbReference type="InterPro" id="IPR002048">
    <property type="entry name" value="EF_hand_dom"/>
</dbReference>
<dbReference type="eggNOG" id="ENOG50315KZ">
    <property type="taxonomic scope" value="Bacteria"/>
</dbReference>
<sequence>MHLRLLATTLSALLCLSAPAAAESVSEEEAERLVETVSMTSDAPAADDELVLLPGQGHLNPKAPHGRHAANRLVPGGGLIMSFDTNDDGEVTREELRIGADAAFILADANKDGTLSALEQQDWARDLPTRDDTLANPVRFDPNLDRLVTRDEFVAVIAQLAAAYADPGGTIMIANLAAPEPKENDKRYREMTDLDREEDAARN</sequence>
<protein>
    <recommendedName>
        <fullName evidence="3">EF-hand domain-containing protein</fullName>
    </recommendedName>
</protein>
<organism evidence="4 5">
    <name type="scientific">Hyphomonas oceanitis SCH89</name>
    <dbReference type="NCBI Taxonomy" id="1280953"/>
    <lineage>
        <taxon>Bacteria</taxon>
        <taxon>Pseudomonadati</taxon>
        <taxon>Pseudomonadota</taxon>
        <taxon>Alphaproteobacteria</taxon>
        <taxon>Hyphomonadales</taxon>
        <taxon>Hyphomonadaceae</taxon>
        <taxon>Hyphomonas</taxon>
    </lineage>
</organism>
<feature type="domain" description="EF-hand" evidence="3">
    <location>
        <begin position="102"/>
        <end position="119"/>
    </location>
</feature>
<evidence type="ECO:0000256" key="1">
    <source>
        <dbReference type="SAM" id="MobiDB-lite"/>
    </source>
</evidence>
<keyword evidence="2" id="KW-0732">Signal</keyword>
<dbReference type="GO" id="GO:0005509">
    <property type="term" value="F:calcium ion binding"/>
    <property type="evidence" value="ECO:0007669"/>
    <property type="project" value="InterPro"/>
</dbReference>
<comment type="caution">
    <text evidence="4">The sequence shown here is derived from an EMBL/GenBank/DDBJ whole genome shotgun (WGS) entry which is preliminary data.</text>
</comment>
<evidence type="ECO:0000313" key="5">
    <source>
        <dbReference type="Proteomes" id="UP000024942"/>
    </source>
</evidence>
<evidence type="ECO:0000313" key="4">
    <source>
        <dbReference type="EMBL" id="KDA03276.1"/>
    </source>
</evidence>
<feature type="chain" id="PRO_5001573386" description="EF-hand domain-containing protein" evidence="2">
    <location>
        <begin position="21"/>
        <end position="203"/>
    </location>
</feature>
<dbReference type="PROSITE" id="PS00018">
    <property type="entry name" value="EF_HAND_1"/>
    <property type="match status" value="1"/>
</dbReference>
<dbReference type="Proteomes" id="UP000024942">
    <property type="component" value="Unassembled WGS sequence"/>
</dbReference>